<dbReference type="RefSeq" id="WP_146368936.1">
    <property type="nucleotide sequence ID" value="NZ_SJPP01000001.1"/>
</dbReference>
<evidence type="ECO:0000256" key="2">
    <source>
        <dbReference type="ARBA" id="ARBA00008779"/>
    </source>
</evidence>
<comment type="caution">
    <text evidence="9">The sequence shown here is derived from an EMBL/GenBank/DDBJ whole genome shotgun (WGS) entry which is preliminary data.</text>
</comment>
<evidence type="ECO:0000256" key="1">
    <source>
        <dbReference type="ARBA" id="ARBA00001913"/>
    </source>
</evidence>
<dbReference type="Gene3D" id="3.40.720.10">
    <property type="entry name" value="Alkaline Phosphatase, subunit A"/>
    <property type="match status" value="1"/>
</dbReference>
<protein>
    <submittedName>
        <fullName evidence="9">Arylsulfatase</fullName>
        <ecNumber evidence="9">3.1.6.1</ecNumber>
    </submittedName>
</protein>
<keyword evidence="6" id="KW-0106">Calcium</keyword>
<dbReference type="InterPro" id="IPR017850">
    <property type="entry name" value="Alkaline_phosphatase_core_sf"/>
</dbReference>
<dbReference type="InterPro" id="IPR050738">
    <property type="entry name" value="Sulfatase"/>
</dbReference>
<reference evidence="9 10" key="1">
    <citation type="submission" date="2019-02" db="EMBL/GenBank/DDBJ databases">
        <title>Deep-cultivation of Planctomycetes and their phenomic and genomic characterization uncovers novel biology.</title>
        <authorList>
            <person name="Wiegand S."/>
            <person name="Jogler M."/>
            <person name="Boedeker C."/>
            <person name="Pinto D."/>
            <person name="Vollmers J."/>
            <person name="Rivas-Marin E."/>
            <person name="Kohn T."/>
            <person name="Peeters S.H."/>
            <person name="Heuer A."/>
            <person name="Rast P."/>
            <person name="Oberbeckmann S."/>
            <person name="Bunk B."/>
            <person name="Jeske O."/>
            <person name="Meyerdierks A."/>
            <person name="Storesund J.E."/>
            <person name="Kallscheuer N."/>
            <person name="Luecker S."/>
            <person name="Lage O.M."/>
            <person name="Pohl T."/>
            <person name="Merkel B.J."/>
            <person name="Hornburger P."/>
            <person name="Mueller R.-W."/>
            <person name="Bruemmer F."/>
            <person name="Labrenz M."/>
            <person name="Spormann A.M."/>
            <person name="Op Den Camp H."/>
            <person name="Overmann J."/>
            <person name="Amann R."/>
            <person name="Jetten M.S.M."/>
            <person name="Mascher T."/>
            <person name="Medema M.H."/>
            <person name="Devos D.P."/>
            <person name="Kaster A.-K."/>
            <person name="Ovreas L."/>
            <person name="Rohde M."/>
            <person name="Galperin M.Y."/>
            <person name="Jogler C."/>
        </authorList>
    </citation>
    <scope>NUCLEOTIDE SEQUENCE [LARGE SCALE GENOMIC DNA]</scope>
    <source>
        <strain evidence="9 10">CA54</strain>
    </source>
</reference>
<feature type="signal peptide" evidence="7">
    <location>
        <begin position="1"/>
        <end position="16"/>
    </location>
</feature>
<evidence type="ECO:0000313" key="9">
    <source>
        <dbReference type="EMBL" id="TWU11313.1"/>
    </source>
</evidence>
<dbReference type="OrthoDB" id="9783154at2"/>
<comment type="similarity">
    <text evidence="2">Belongs to the sulfatase family.</text>
</comment>
<dbReference type="InterPro" id="IPR000917">
    <property type="entry name" value="Sulfatase_N"/>
</dbReference>
<dbReference type="PANTHER" id="PTHR42693:SF42">
    <property type="entry name" value="ARYLSULFATASE G"/>
    <property type="match status" value="1"/>
</dbReference>
<evidence type="ECO:0000256" key="7">
    <source>
        <dbReference type="SAM" id="SignalP"/>
    </source>
</evidence>
<dbReference type="SUPFAM" id="SSF53649">
    <property type="entry name" value="Alkaline phosphatase-like"/>
    <property type="match status" value="1"/>
</dbReference>
<dbReference type="GO" id="GO:0004065">
    <property type="term" value="F:arylsulfatase activity"/>
    <property type="evidence" value="ECO:0007669"/>
    <property type="project" value="UniProtKB-EC"/>
</dbReference>
<dbReference type="PROSITE" id="PS51257">
    <property type="entry name" value="PROKAR_LIPOPROTEIN"/>
    <property type="match status" value="1"/>
</dbReference>
<keyword evidence="4 7" id="KW-0732">Signal</keyword>
<dbReference type="EMBL" id="SJPP01000001">
    <property type="protein sequence ID" value="TWU11313.1"/>
    <property type="molecule type" value="Genomic_DNA"/>
</dbReference>
<keyword evidence="5 9" id="KW-0378">Hydrolase</keyword>
<dbReference type="GO" id="GO:0046872">
    <property type="term" value="F:metal ion binding"/>
    <property type="evidence" value="ECO:0007669"/>
    <property type="project" value="UniProtKB-KW"/>
</dbReference>
<comment type="cofactor">
    <cofactor evidence="1">
        <name>Ca(2+)</name>
        <dbReference type="ChEBI" id="CHEBI:29108"/>
    </cofactor>
</comment>
<gene>
    <name evidence="9" type="primary">atsA_1</name>
    <name evidence="9" type="ORF">CA54_01190</name>
</gene>
<feature type="chain" id="PRO_5023120012" evidence="7">
    <location>
        <begin position="17"/>
        <end position="481"/>
    </location>
</feature>
<dbReference type="PROSITE" id="PS00149">
    <property type="entry name" value="SULFATASE_2"/>
    <property type="match status" value="1"/>
</dbReference>
<evidence type="ECO:0000259" key="8">
    <source>
        <dbReference type="Pfam" id="PF00884"/>
    </source>
</evidence>
<dbReference type="InterPro" id="IPR024607">
    <property type="entry name" value="Sulfatase_CS"/>
</dbReference>
<dbReference type="PANTHER" id="PTHR42693">
    <property type="entry name" value="ARYLSULFATASE FAMILY MEMBER"/>
    <property type="match status" value="1"/>
</dbReference>
<evidence type="ECO:0000256" key="4">
    <source>
        <dbReference type="ARBA" id="ARBA00022729"/>
    </source>
</evidence>
<keyword evidence="10" id="KW-1185">Reference proteome</keyword>
<dbReference type="AlphaFoldDB" id="A0A5C6BGL3"/>
<dbReference type="Gene3D" id="3.30.1120.10">
    <property type="match status" value="1"/>
</dbReference>
<dbReference type="PROSITE" id="PS00523">
    <property type="entry name" value="SULFATASE_1"/>
    <property type="match status" value="1"/>
</dbReference>
<proteinExistence type="inferred from homology"/>
<dbReference type="Proteomes" id="UP000320735">
    <property type="component" value="Unassembled WGS sequence"/>
</dbReference>
<accession>A0A5C6BGL3</accession>
<feature type="domain" description="Sulfatase N-terminal" evidence="8">
    <location>
        <begin position="31"/>
        <end position="364"/>
    </location>
</feature>
<evidence type="ECO:0000256" key="5">
    <source>
        <dbReference type="ARBA" id="ARBA00022801"/>
    </source>
</evidence>
<evidence type="ECO:0000313" key="10">
    <source>
        <dbReference type="Proteomes" id="UP000320735"/>
    </source>
</evidence>
<dbReference type="EC" id="3.1.6.1" evidence="9"/>
<keyword evidence="3" id="KW-0479">Metal-binding</keyword>
<sequence precursor="true">MKSIATLLISALSVVAACGDRSVAAEPVERPNIVLLLVDDLGWADIGCYGADLHETPHIDRLATEGLRFSDAYAAAAICSPTRAAIMTGKYPARIPMTIWHERAAAGPEQGRKLLPPKSLANLPHDEITLAEVLQQRGYLTAHIGKWHLGTAGYYPETQGFDFNIGGTFWGAPATFFHPFAGAWSDGEPRYVPGLGPGKSEDYLTDRLTDAAVQVIEEAGERPFFLNMCYHTVHSPIEGKAEIVERYRKKLKPGLLHKNPDYAAMVQSLDESVGRILETLTRQGIADRTVVVFTSDNGGVVNPVRGQIPTTNAPLRSGKGAMYEGGLRVPLIVDWPGVTDAGAVCNQPVSSEDLYPTILEIAGADDRSQWNAVVDGMDLVPLLKDPSAELSRDALYWHFPHYYPTTTPASAIRAGDWKLIEFFEGDRVELYNLSDDLGEQHDLAKSNPQRATSMLKQLRAWRKSVGAGIPTVNPDVSAGGR</sequence>
<name>A0A5C6BGL3_9PLAN</name>
<organism evidence="9 10">
    <name type="scientific">Symmachiella macrocystis</name>
    <dbReference type="NCBI Taxonomy" id="2527985"/>
    <lineage>
        <taxon>Bacteria</taxon>
        <taxon>Pseudomonadati</taxon>
        <taxon>Planctomycetota</taxon>
        <taxon>Planctomycetia</taxon>
        <taxon>Planctomycetales</taxon>
        <taxon>Planctomycetaceae</taxon>
        <taxon>Symmachiella</taxon>
    </lineage>
</organism>
<dbReference type="CDD" id="cd16144">
    <property type="entry name" value="ARS_like"/>
    <property type="match status" value="1"/>
</dbReference>
<dbReference type="Pfam" id="PF00884">
    <property type="entry name" value="Sulfatase"/>
    <property type="match status" value="1"/>
</dbReference>
<evidence type="ECO:0000256" key="6">
    <source>
        <dbReference type="ARBA" id="ARBA00022837"/>
    </source>
</evidence>
<evidence type="ECO:0000256" key="3">
    <source>
        <dbReference type="ARBA" id="ARBA00022723"/>
    </source>
</evidence>